<feature type="domain" description="HTH araC/xylS-type" evidence="5">
    <location>
        <begin position="161"/>
        <end position="258"/>
    </location>
</feature>
<dbReference type="PRINTS" id="PR00032">
    <property type="entry name" value="HTHARAC"/>
</dbReference>
<evidence type="ECO:0000256" key="4">
    <source>
        <dbReference type="ARBA" id="ARBA00023163"/>
    </source>
</evidence>
<keyword evidence="3" id="KW-0010">Activator</keyword>
<dbReference type="InterPro" id="IPR037923">
    <property type="entry name" value="HTH-like"/>
</dbReference>
<dbReference type="InterPro" id="IPR003313">
    <property type="entry name" value="AraC-bd"/>
</dbReference>
<evidence type="ECO:0000313" key="7">
    <source>
        <dbReference type="Proteomes" id="UP000245506"/>
    </source>
</evidence>
<dbReference type="OrthoDB" id="9809338at2"/>
<dbReference type="Gene3D" id="2.60.120.10">
    <property type="entry name" value="Jelly Rolls"/>
    <property type="match status" value="1"/>
</dbReference>
<keyword evidence="1" id="KW-0805">Transcription regulation</keyword>
<dbReference type="PROSITE" id="PS01124">
    <property type="entry name" value="HTH_ARAC_FAMILY_2"/>
    <property type="match status" value="1"/>
</dbReference>
<dbReference type="PANTHER" id="PTHR46796:SF2">
    <property type="entry name" value="TRANSCRIPTIONAL REGULATORY PROTEIN"/>
    <property type="match status" value="1"/>
</dbReference>
<dbReference type="InterPro" id="IPR009057">
    <property type="entry name" value="Homeodomain-like_sf"/>
</dbReference>
<dbReference type="InterPro" id="IPR050204">
    <property type="entry name" value="AraC_XylS_family_regulators"/>
</dbReference>
<dbReference type="PANTHER" id="PTHR46796">
    <property type="entry name" value="HTH-TYPE TRANSCRIPTIONAL ACTIVATOR RHAS-RELATED"/>
    <property type="match status" value="1"/>
</dbReference>
<organism evidence="6 7">
    <name type="scientific">Leucothrix arctica</name>
    <dbReference type="NCBI Taxonomy" id="1481894"/>
    <lineage>
        <taxon>Bacteria</taxon>
        <taxon>Pseudomonadati</taxon>
        <taxon>Pseudomonadota</taxon>
        <taxon>Gammaproteobacteria</taxon>
        <taxon>Thiotrichales</taxon>
        <taxon>Thiotrichaceae</taxon>
        <taxon>Leucothrix</taxon>
    </lineage>
</organism>
<protein>
    <submittedName>
        <fullName evidence="6">AraC family transcriptional regulator</fullName>
    </submittedName>
</protein>
<dbReference type="InterPro" id="IPR020449">
    <property type="entry name" value="Tscrpt_reg_AraC-type_HTH"/>
</dbReference>
<dbReference type="Proteomes" id="UP000245506">
    <property type="component" value="Unassembled WGS sequence"/>
</dbReference>
<proteinExistence type="predicted"/>
<dbReference type="InterPro" id="IPR018062">
    <property type="entry name" value="HTH_AraC-typ_CS"/>
</dbReference>
<gene>
    <name evidence="6" type="ORF">DKT75_17425</name>
</gene>
<dbReference type="Gene3D" id="1.10.10.60">
    <property type="entry name" value="Homeodomain-like"/>
    <property type="match status" value="2"/>
</dbReference>
<reference evidence="6 7" key="1">
    <citation type="submission" date="2018-05" db="EMBL/GenBank/DDBJ databases">
        <title>Leucothrix arctica sp. nov., isolated from Arctic seawater.</title>
        <authorList>
            <person name="Choi A."/>
            <person name="Baek K."/>
        </authorList>
    </citation>
    <scope>NUCLEOTIDE SEQUENCE [LARGE SCALE GENOMIC DNA]</scope>
    <source>
        <strain evidence="6 7">IMCC9719</strain>
    </source>
</reference>
<dbReference type="SUPFAM" id="SSF46689">
    <property type="entry name" value="Homeodomain-like"/>
    <property type="match status" value="2"/>
</dbReference>
<comment type="caution">
    <text evidence="6">The sequence shown here is derived from an EMBL/GenBank/DDBJ whole genome shotgun (WGS) entry which is preliminary data.</text>
</comment>
<sequence>MPHVELRRVQDGRKLHYAPHSHTQWSLGAITKGQSTFIYRDDQYQVSEGTLVIMNPNWVHACNPIDNQHWSYLMLYIDADWLSNLRYELGLVKVASWQDIPVATLSTTKWYSGYCQMVECLLDTDRALLDKQAAVTEYLSELMVELSGQVSPTSNIPTAMLVLADYLKENASEDVPLETMCELSGYSSGHLIRSFKQYFGLTPHAYLVNHRIQCGQQDLKNGNPIAEAAVDNGFADQPHFQRTFKKLLAVTPKQYRQSLLNNQKDTASEQ</sequence>
<evidence type="ECO:0000256" key="1">
    <source>
        <dbReference type="ARBA" id="ARBA00023015"/>
    </source>
</evidence>
<dbReference type="SMART" id="SM00342">
    <property type="entry name" value="HTH_ARAC"/>
    <property type="match status" value="1"/>
</dbReference>
<dbReference type="InterPro" id="IPR014710">
    <property type="entry name" value="RmlC-like_jellyroll"/>
</dbReference>
<keyword evidence="7" id="KW-1185">Reference proteome</keyword>
<dbReference type="PROSITE" id="PS00041">
    <property type="entry name" value="HTH_ARAC_FAMILY_1"/>
    <property type="match status" value="1"/>
</dbReference>
<dbReference type="GO" id="GO:0043565">
    <property type="term" value="F:sequence-specific DNA binding"/>
    <property type="evidence" value="ECO:0007669"/>
    <property type="project" value="InterPro"/>
</dbReference>
<dbReference type="Pfam" id="PF12833">
    <property type="entry name" value="HTH_18"/>
    <property type="match status" value="1"/>
</dbReference>
<keyword evidence="4" id="KW-0804">Transcription</keyword>
<dbReference type="GO" id="GO:0003700">
    <property type="term" value="F:DNA-binding transcription factor activity"/>
    <property type="evidence" value="ECO:0007669"/>
    <property type="project" value="InterPro"/>
</dbReference>
<dbReference type="Pfam" id="PF02311">
    <property type="entry name" value="AraC_binding"/>
    <property type="match status" value="1"/>
</dbReference>
<dbReference type="AlphaFoldDB" id="A0A317C6R2"/>
<keyword evidence="2" id="KW-0238">DNA-binding</keyword>
<dbReference type="EMBL" id="QGKL01000042">
    <property type="protein sequence ID" value="PWQ93989.1"/>
    <property type="molecule type" value="Genomic_DNA"/>
</dbReference>
<name>A0A317C6R2_9GAMM</name>
<accession>A0A317C6R2</accession>
<evidence type="ECO:0000256" key="2">
    <source>
        <dbReference type="ARBA" id="ARBA00023125"/>
    </source>
</evidence>
<evidence type="ECO:0000259" key="5">
    <source>
        <dbReference type="PROSITE" id="PS01124"/>
    </source>
</evidence>
<evidence type="ECO:0000313" key="6">
    <source>
        <dbReference type="EMBL" id="PWQ93989.1"/>
    </source>
</evidence>
<dbReference type="SUPFAM" id="SSF51215">
    <property type="entry name" value="Regulatory protein AraC"/>
    <property type="match status" value="1"/>
</dbReference>
<evidence type="ECO:0000256" key="3">
    <source>
        <dbReference type="ARBA" id="ARBA00023159"/>
    </source>
</evidence>
<dbReference type="InterPro" id="IPR018060">
    <property type="entry name" value="HTH_AraC"/>
</dbReference>